<evidence type="ECO:0000313" key="7">
    <source>
        <dbReference type="Proteomes" id="UP000286415"/>
    </source>
</evidence>
<organism evidence="6 7">
    <name type="scientific">Clonorchis sinensis</name>
    <name type="common">Chinese liver fluke</name>
    <dbReference type="NCBI Taxonomy" id="79923"/>
    <lineage>
        <taxon>Eukaryota</taxon>
        <taxon>Metazoa</taxon>
        <taxon>Spiralia</taxon>
        <taxon>Lophotrochozoa</taxon>
        <taxon>Platyhelminthes</taxon>
        <taxon>Trematoda</taxon>
        <taxon>Digenea</taxon>
        <taxon>Opisthorchiida</taxon>
        <taxon>Opisthorchiata</taxon>
        <taxon>Opisthorchiidae</taxon>
        <taxon>Clonorchis</taxon>
    </lineage>
</organism>
<evidence type="ECO:0000313" key="6">
    <source>
        <dbReference type="EMBL" id="KAG5451561.1"/>
    </source>
</evidence>
<protein>
    <submittedName>
        <fullName evidence="6">Desumoylating isopeptidase 2</fullName>
    </submittedName>
</protein>
<dbReference type="PANTHER" id="PTHR12378">
    <property type="entry name" value="DESUMOYLATING ISOPEPTIDASE"/>
    <property type="match status" value="1"/>
</dbReference>
<dbReference type="Gene3D" id="3.90.1720.30">
    <property type="entry name" value="PPPDE domains"/>
    <property type="match status" value="1"/>
</dbReference>
<dbReference type="GO" id="GO:0006508">
    <property type="term" value="P:proteolysis"/>
    <property type="evidence" value="ECO:0007669"/>
    <property type="project" value="UniProtKB-KW"/>
</dbReference>
<dbReference type="InterPro" id="IPR008580">
    <property type="entry name" value="PPPDE_dom"/>
</dbReference>
<dbReference type="EMBL" id="NIRI02000042">
    <property type="protein sequence ID" value="KAG5451561.1"/>
    <property type="molecule type" value="Genomic_DNA"/>
</dbReference>
<comment type="similarity">
    <text evidence="1">Belongs to the DeSI family.</text>
</comment>
<feature type="domain" description="PPPDE" evidence="5">
    <location>
        <begin position="24"/>
        <end position="165"/>
    </location>
</feature>
<evidence type="ECO:0000256" key="4">
    <source>
        <dbReference type="SAM" id="MobiDB-lite"/>
    </source>
</evidence>
<accession>A0A8T1MS30</accession>
<dbReference type="GO" id="GO:0016579">
    <property type="term" value="P:protein deubiquitination"/>
    <property type="evidence" value="ECO:0007669"/>
    <property type="project" value="TreeGrafter"/>
</dbReference>
<gene>
    <name evidence="6" type="ORF">CSKR_104326</name>
</gene>
<feature type="region of interest" description="Disordered" evidence="4">
    <location>
        <begin position="328"/>
        <end position="363"/>
    </location>
</feature>
<feature type="region of interest" description="Disordered" evidence="4">
    <location>
        <begin position="236"/>
        <end position="286"/>
    </location>
</feature>
<dbReference type="GO" id="GO:0101005">
    <property type="term" value="F:deubiquitinase activity"/>
    <property type="evidence" value="ECO:0007669"/>
    <property type="project" value="TreeGrafter"/>
</dbReference>
<dbReference type="PROSITE" id="PS51858">
    <property type="entry name" value="PPPDE"/>
    <property type="match status" value="1"/>
</dbReference>
<dbReference type="OrthoDB" id="412286at2759"/>
<evidence type="ECO:0000256" key="1">
    <source>
        <dbReference type="ARBA" id="ARBA00008140"/>
    </source>
</evidence>
<comment type="caution">
    <text evidence="6">The sequence shown here is derived from an EMBL/GenBank/DDBJ whole genome shotgun (WGS) entry which is preliminary data.</text>
</comment>
<evidence type="ECO:0000256" key="3">
    <source>
        <dbReference type="ARBA" id="ARBA00022801"/>
    </source>
</evidence>
<dbReference type="Pfam" id="PF05903">
    <property type="entry name" value="Peptidase_C97"/>
    <property type="match status" value="1"/>
</dbReference>
<keyword evidence="3" id="KW-0378">Hydrolase</keyword>
<dbReference type="AlphaFoldDB" id="A0A8T1MS30"/>
<keyword evidence="7" id="KW-1185">Reference proteome</keyword>
<evidence type="ECO:0000256" key="2">
    <source>
        <dbReference type="ARBA" id="ARBA00022670"/>
    </source>
</evidence>
<keyword evidence="2" id="KW-0645">Protease</keyword>
<dbReference type="PANTHER" id="PTHR12378:SF80">
    <property type="entry name" value="IP06716P-RELATED"/>
    <property type="match status" value="1"/>
</dbReference>
<feature type="compositionally biased region" description="Basic residues" evidence="4">
    <location>
        <begin position="338"/>
        <end position="351"/>
    </location>
</feature>
<proteinExistence type="inferred from homology"/>
<feature type="compositionally biased region" description="Polar residues" evidence="4">
    <location>
        <begin position="252"/>
        <end position="271"/>
    </location>
</feature>
<evidence type="ECO:0000259" key="5">
    <source>
        <dbReference type="PROSITE" id="PS51858"/>
    </source>
</evidence>
<dbReference type="SMART" id="SM01179">
    <property type="entry name" value="DUF862"/>
    <property type="match status" value="1"/>
</dbReference>
<name>A0A8T1MS30_CLOSI</name>
<reference evidence="6 7" key="1">
    <citation type="journal article" date="2018" name="Biotechnol. Adv.">
        <title>Improved genomic resources and new bioinformatic workflow for the carcinogenic parasite Clonorchis sinensis: Biotechnological implications.</title>
        <authorList>
            <person name="Wang D."/>
            <person name="Korhonen P.K."/>
            <person name="Gasser R.B."/>
            <person name="Young N.D."/>
        </authorList>
    </citation>
    <scope>NUCLEOTIDE SEQUENCE [LARGE SCALE GENOMIC DNA]</scope>
    <source>
        <strain evidence="6">Cs-k2</strain>
    </source>
</reference>
<reference evidence="6 7" key="2">
    <citation type="journal article" date="2021" name="Genomics">
        <title>High-quality reference genome for Clonorchis sinensis.</title>
        <authorList>
            <person name="Young N.D."/>
            <person name="Stroehlein A.J."/>
            <person name="Kinkar L."/>
            <person name="Wang T."/>
            <person name="Sohn W.M."/>
            <person name="Chang B.C.H."/>
            <person name="Kaur P."/>
            <person name="Weisz D."/>
            <person name="Dudchenko O."/>
            <person name="Aiden E.L."/>
            <person name="Korhonen P.K."/>
            <person name="Gasser R.B."/>
        </authorList>
    </citation>
    <scope>NUCLEOTIDE SEQUENCE [LARGE SCALE GENOMIC DNA]</scope>
    <source>
        <strain evidence="6">Cs-k2</strain>
    </source>
</reference>
<dbReference type="Proteomes" id="UP000286415">
    <property type="component" value="Unassembled WGS sequence"/>
</dbReference>
<sequence>MLIRSGRSRSNAVPEIICPANFGEPVFVNVYYLHWPNGLKTGAYHTGTVVYDQEYGYGGHPFPSSGIFETEPRDTEMFGDGISFKESLYVGTTYMSRYAVQRLLISMSDEYRGDAYHLLNFNCNTFTAQFIQLIPKRLLRLNDFDFGIVASSTTPRFPLSVQMTECSLCQTGQLIPVMVFSACVRAFTPTAATIAVKTKDVCFSRLMNYPVHMLKADISQFLRPSLLALELQDGEFSSDDNTNVEQVDEELGSSTVTSGSNERTTGLQSVQKAEPSSAGVSSPDSVRGHTNANLFEKLQHIITWTNNVGQSFSCSHLSVPSCHATQRKHEGWDTAKLPKPRQGKSKGRGRFRTTDLPVSKFAL</sequence>
<dbReference type="InterPro" id="IPR042266">
    <property type="entry name" value="PPPDE_sf"/>
</dbReference>